<gene>
    <name evidence="3" type="ORF">NMYAN_120087</name>
</gene>
<organism evidence="3 4">
    <name type="scientific">Nitrosomonas nitrosa</name>
    <dbReference type="NCBI Taxonomy" id="52442"/>
    <lineage>
        <taxon>Bacteria</taxon>
        <taxon>Pseudomonadati</taxon>
        <taxon>Pseudomonadota</taxon>
        <taxon>Betaproteobacteria</taxon>
        <taxon>Nitrosomonadales</taxon>
        <taxon>Nitrosomonadaceae</taxon>
        <taxon>Nitrosomonas</taxon>
    </lineage>
</organism>
<protein>
    <submittedName>
        <fullName evidence="3">Rhodanese-related sulfurtransferase</fullName>
    </submittedName>
</protein>
<sequence>MTKYLYALLLLLTAPVIASETLAPEQVAGAVTINTATAKLLFDKGFIFVDVRKQEDYERSHIPGARHLSVNSEYFTVENLRAIVEKRDTVVFYCNGIHCMGSSKASQKAAEWGWQKILYYREGIQGWEKAGYAVNQS</sequence>
<dbReference type="Gene3D" id="3.40.250.10">
    <property type="entry name" value="Rhodanese-like domain"/>
    <property type="match status" value="1"/>
</dbReference>
<dbReference type="Pfam" id="PF00581">
    <property type="entry name" value="Rhodanese"/>
    <property type="match status" value="1"/>
</dbReference>
<accession>A0A8H8YXT8</accession>
<dbReference type="CDD" id="cd00158">
    <property type="entry name" value="RHOD"/>
    <property type="match status" value="1"/>
</dbReference>
<feature type="chain" id="PRO_5034707939" evidence="1">
    <location>
        <begin position="19"/>
        <end position="137"/>
    </location>
</feature>
<evidence type="ECO:0000256" key="1">
    <source>
        <dbReference type="SAM" id="SignalP"/>
    </source>
</evidence>
<dbReference type="GO" id="GO:0004792">
    <property type="term" value="F:thiosulfate-cyanide sulfurtransferase activity"/>
    <property type="evidence" value="ECO:0007669"/>
    <property type="project" value="InterPro"/>
</dbReference>
<dbReference type="SUPFAM" id="SSF52821">
    <property type="entry name" value="Rhodanese/Cell cycle control phosphatase"/>
    <property type="match status" value="1"/>
</dbReference>
<reference evidence="3" key="1">
    <citation type="submission" date="2021-02" db="EMBL/GenBank/DDBJ databases">
        <authorList>
            <person name="Han P."/>
        </authorList>
    </citation>
    <scope>NUCLEOTIDE SEQUENCE</scope>
    <source>
        <strain evidence="3">Nitrosomonas nitrosa 18-3D</strain>
    </source>
</reference>
<dbReference type="Proteomes" id="UP000601736">
    <property type="component" value="Unassembled WGS sequence"/>
</dbReference>
<dbReference type="PROSITE" id="PS50206">
    <property type="entry name" value="RHODANESE_3"/>
    <property type="match status" value="1"/>
</dbReference>
<dbReference type="InterPro" id="IPR036873">
    <property type="entry name" value="Rhodanese-like_dom_sf"/>
</dbReference>
<dbReference type="SMART" id="SM00450">
    <property type="entry name" value="RHOD"/>
    <property type="match status" value="1"/>
</dbReference>
<dbReference type="PROSITE" id="PS00380">
    <property type="entry name" value="RHODANESE_1"/>
    <property type="match status" value="1"/>
</dbReference>
<dbReference type="EMBL" id="CAJNAP010000004">
    <property type="protein sequence ID" value="CAE6493086.1"/>
    <property type="molecule type" value="Genomic_DNA"/>
</dbReference>
<dbReference type="AlphaFoldDB" id="A0A8H8YXT8"/>
<keyword evidence="1" id="KW-0732">Signal</keyword>
<feature type="domain" description="Rhodanese" evidence="2">
    <location>
        <begin position="42"/>
        <end position="136"/>
    </location>
</feature>
<dbReference type="PANTHER" id="PTHR44086:SF13">
    <property type="entry name" value="THIOSULFATE SULFURTRANSFERASE PSPE"/>
    <property type="match status" value="1"/>
</dbReference>
<dbReference type="PANTHER" id="PTHR44086">
    <property type="entry name" value="THIOSULFATE SULFURTRANSFERASE RDL2, MITOCHONDRIAL-RELATED"/>
    <property type="match status" value="1"/>
</dbReference>
<proteinExistence type="predicted"/>
<evidence type="ECO:0000313" key="4">
    <source>
        <dbReference type="Proteomes" id="UP000601736"/>
    </source>
</evidence>
<dbReference type="InterPro" id="IPR001763">
    <property type="entry name" value="Rhodanese-like_dom"/>
</dbReference>
<dbReference type="RefSeq" id="WP_204799366.1">
    <property type="nucleotide sequence ID" value="NZ_CAJNAP010000004.1"/>
</dbReference>
<comment type="caution">
    <text evidence="3">The sequence shown here is derived from an EMBL/GenBank/DDBJ whole genome shotgun (WGS) entry which is preliminary data.</text>
</comment>
<feature type="signal peptide" evidence="1">
    <location>
        <begin position="1"/>
        <end position="18"/>
    </location>
</feature>
<evidence type="ECO:0000259" key="2">
    <source>
        <dbReference type="PROSITE" id="PS50206"/>
    </source>
</evidence>
<dbReference type="InterPro" id="IPR001307">
    <property type="entry name" value="Thiosulphate_STrfase_CS"/>
</dbReference>
<keyword evidence="3" id="KW-0808">Transferase</keyword>
<evidence type="ECO:0000313" key="3">
    <source>
        <dbReference type="EMBL" id="CAE6493086.1"/>
    </source>
</evidence>
<name>A0A8H8YXT8_9PROT</name>